<reference evidence="2" key="3">
    <citation type="submission" date="2024-01" db="EMBL/GenBank/DDBJ databases">
        <authorList>
            <person name="Coelho M.A."/>
            <person name="David-Palma M."/>
            <person name="Shea T."/>
            <person name="Sun S."/>
            <person name="Cuomo C.A."/>
            <person name="Heitman J."/>
        </authorList>
    </citation>
    <scope>NUCLEOTIDE SEQUENCE</scope>
    <source>
        <strain evidence="2">CBS 7841</strain>
    </source>
</reference>
<gene>
    <name evidence="2" type="ORF">L203_101454</name>
</gene>
<evidence type="ECO:0000256" key="1">
    <source>
        <dbReference type="SAM" id="MobiDB-lite"/>
    </source>
</evidence>
<dbReference type="OrthoDB" id="367221at2759"/>
<name>A0A1E3ITP2_9TREE</name>
<dbReference type="VEuPathDB" id="FungiDB:L203_01186"/>
<dbReference type="SMART" id="SM00981">
    <property type="entry name" value="THUMP"/>
    <property type="match status" value="1"/>
</dbReference>
<dbReference type="PANTHER" id="PTHR13452">
    <property type="entry name" value="THUMP DOMAIN CONTAINING PROTEIN 1-RELATED"/>
    <property type="match status" value="1"/>
</dbReference>
<dbReference type="FunFam" id="3.30.2300.10:FF:000001">
    <property type="entry name" value="THUMP domain-containing protein 1"/>
    <property type="match status" value="1"/>
</dbReference>
<feature type="compositionally biased region" description="Polar residues" evidence="1">
    <location>
        <begin position="8"/>
        <end position="23"/>
    </location>
</feature>
<dbReference type="InterPro" id="IPR004114">
    <property type="entry name" value="THUMP_dom"/>
</dbReference>
<feature type="compositionally biased region" description="Basic and acidic residues" evidence="1">
    <location>
        <begin position="33"/>
        <end position="63"/>
    </location>
</feature>
<dbReference type="Pfam" id="PF02926">
    <property type="entry name" value="THUMP"/>
    <property type="match status" value="1"/>
</dbReference>
<dbReference type="GeneID" id="91085667"/>
<dbReference type="Proteomes" id="UP000094043">
    <property type="component" value="Chromosome 2"/>
</dbReference>
<evidence type="ECO:0000313" key="2">
    <source>
        <dbReference type="EMBL" id="WVN86291.1"/>
    </source>
</evidence>
<keyword evidence="3" id="KW-1185">Reference proteome</keyword>
<dbReference type="InterPro" id="IPR040183">
    <property type="entry name" value="THUMPD1-like"/>
</dbReference>
<dbReference type="GO" id="GO:0003723">
    <property type="term" value="F:RNA binding"/>
    <property type="evidence" value="ECO:0007669"/>
    <property type="project" value="UniProtKB-UniRule"/>
</dbReference>
<evidence type="ECO:0000313" key="3">
    <source>
        <dbReference type="Proteomes" id="UP000094043"/>
    </source>
</evidence>
<dbReference type="AlphaFoldDB" id="A0A1E3ITP2"/>
<dbReference type="GO" id="GO:0006400">
    <property type="term" value="P:tRNA modification"/>
    <property type="evidence" value="ECO:0007669"/>
    <property type="project" value="InterPro"/>
</dbReference>
<feature type="region of interest" description="Disordered" evidence="1">
    <location>
        <begin position="1"/>
        <end position="63"/>
    </location>
</feature>
<dbReference type="EMBL" id="CP143785">
    <property type="protein sequence ID" value="WVN86291.1"/>
    <property type="molecule type" value="Genomic_DNA"/>
</dbReference>
<dbReference type="PANTHER" id="PTHR13452:SF10">
    <property type="entry name" value="THUMP DOMAIN-CONTAINING PROTEIN 1"/>
    <property type="match status" value="1"/>
</dbReference>
<protein>
    <submittedName>
        <fullName evidence="2">Uncharacterized protein</fullName>
    </submittedName>
</protein>
<accession>A0A1E3ITP2</accession>
<dbReference type="PROSITE" id="PS51165">
    <property type="entry name" value="THUMP"/>
    <property type="match status" value="1"/>
</dbReference>
<dbReference type="CDD" id="cd11717">
    <property type="entry name" value="THUMP_THUMPD1_like"/>
    <property type="match status" value="1"/>
</dbReference>
<dbReference type="SUPFAM" id="SSF143437">
    <property type="entry name" value="THUMP domain-like"/>
    <property type="match status" value="1"/>
</dbReference>
<proteinExistence type="predicted"/>
<dbReference type="KEGG" id="cdep:91085667"/>
<feature type="compositionally biased region" description="Polar residues" evidence="1">
    <location>
        <begin position="312"/>
        <end position="321"/>
    </location>
</feature>
<sequence>MGKLNGRGASNQKKFKTVSGQRTTQKHKFYKFQNKDQGERSGEGSKHVRKDGMSDGKVEDTKTFPLDKYRENPLPEILSSPGILVSTTKDREKTAELELIQYLEQIADEIYPETKDSGNGEVSNEDMDFEEMLKRDLDSMKDEKKSERFKLCRRDGPCLIYVVVVPPLDPQRLVQHIFQNAEMTGKYPLRYCKRILPITITARATLRQLNAAAAVIIKPAFYTVDNKPCKFAVDTNSRFSDKLDRMDMIHAVAEEVTKLNGGHIVDLKNPEKTIIVEVCKNNLGVTVLENFRKFKKYNPGAVAVEAAQLSTTQGNSVQLPSSEKVLPDSVHSQHEPEESQHHQNDMKYEYRRRRASFIAHNHVTSNLPKAAMMVYQDDRCGEKILDLEAGEVVEDEDIELGNDWEEVMLNGKLVRFRKDEK</sequence>
<dbReference type="RefSeq" id="XP_066066991.1">
    <property type="nucleotide sequence ID" value="XM_066210894.1"/>
</dbReference>
<dbReference type="Gene3D" id="3.30.2300.10">
    <property type="entry name" value="THUMP superfamily"/>
    <property type="match status" value="1"/>
</dbReference>
<feature type="compositionally biased region" description="Basic and acidic residues" evidence="1">
    <location>
        <begin position="331"/>
        <end position="346"/>
    </location>
</feature>
<organism evidence="2 3">
    <name type="scientific">Cryptococcus depauperatus CBS 7841</name>
    <dbReference type="NCBI Taxonomy" id="1295531"/>
    <lineage>
        <taxon>Eukaryota</taxon>
        <taxon>Fungi</taxon>
        <taxon>Dikarya</taxon>
        <taxon>Basidiomycota</taxon>
        <taxon>Agaricomycotina</taxon>
        <taxon>Tremellomycetes</taxon>
        <taxon>Tremellales</taxon>
        <taxon>Cryptococcaceae</taxon>
        <taxon>Cryptococcus</taxon>
    </lineage>
</organism>
<feature type="region of interest" description="Disordered" evidence="1">
    <location>
        <begin position="312"/>
        <end position="346"/>
    </location>
</feature>
<reference evidence="2" key="1">
    <citation type="submission" date="2016-06" db="EMBL/GenBank/DDBJ databases">
        <authorList>
            <person name="Cuomo C."/>
            <person name="Litvintseva A."/>
            <person name="Heitman J."/>
            <person name="Chen Y."/>
            <person name="Sun S."/>
            <person name="Springer D."/>
            <person name="Dromer F."/>
            <person name="Young S."/>
            <person name="Zeng Q."/>
            <person name="Chapman S."/>
            <person name="Gujja S."/>
            <person name="Saif S."/>
            <person name="Birren B."/>
        </authorList>
    </citation>
    <scope>NUCLEOTIDE SEQUENCE</scope>
    <source>
        <strain evidence="2">CBS 7841</strain>
    </source>
</reference>
<reference evidence="2" key="2">
    <citation type="journal article" date="2022" name="Elife">
        <title>Obligate sexual reproduction of a homothallic fungus closely related to the Cryptococcus pathogenic species complex.</title>
        <authorList>
            <person name="Passer A.R."/>
            <person name="Clancey S.A."/>
            <person name="Shea T."/>
            <person name="David-Palma M."/>
            <person name="Averette A.F."/>
            <person name="Boekhout T."/>
            <person name="Porcel B.M."/>
            <person name="Nowrousian M."/>
            <person name="Cuomo C.A."/>
            <person name="Sun S."/>
            <person name="Heitman J."/>
            <person name="Coelho M.A."/>
        </authorList>
    </citation>
    <scope>NUCLEOTIDE SEQUENCE</scope>
    <source>
        <strain evidence="2">CBS 7841</strain>
    </source>
</reference>